<feature type="transmembrane region" description="Helical" evidence="1">
    <location>
        <begin position="20"/>
        <end position="43"/>
    </location>
</feature>
<comment type="caution">
    <text evidence="2">The sequence shown here is derived from an EMBL/GenBank/DDBJ whole genome shotgun (WGS) entry which is preliminary data.</text>
</comment>
<dbReference type="Proteomes" id="UP000441208">
    <property type="component" value="Unassembled WGS sequence"/>
</dbReference>
<evidence type="ECO:0000256" key="1">
    <source>
        <dbReference type="SAM" id="Phobius"/>
    </source>
</evidence>
<accession>A0A6A3S5X9</accession>
<dbReference type="AlphaFoldDB" id="A0A6A3S5X9"/>
<evidence type="ECO:0000313" key="2">
    <source>
        <dbReference type="EMBL" id="KAE9110076.1"/>
    </source>
</evidence>
<keyword evidence="1" id="KW-0472">Membrane</keyword>
<dbReference type="EMBL" id="QXFZ01000616">
    <property type="protein sequence ID" value="KAE9110076.1"/>
    <property type="molecule type" value="Genomic_DNA"/>
</dbReference>
<sequence length="54" mass="5820">MSSWVVLSSVATSLANSRHAIASVLSLLSFTGLMVTKWSFFILPNSRFSDTTGP</sequence>
<reference evidence="2 3" key="1">
    <citation type="submission" date="2018-08" db="EMBL/GenBank/DDBJ databases">
        <title>Genomic investigation of the strawberry pathogen Phytophthora fragariae indicates pathogenicity is determined by transcriptional variation in three key races.</title>
        <authorList>
            <person name="Adams T.M."/>
            <person name="Armitage A.D."/>
            <person name="Sobczyk M.K."/>
            <person name="Bates H.J."/>
            <person name="Dunwell J.M."/>
            <person name="Nellist C.F."/>
            <person name="Harrison R.J."/>
        </authorList>
    </citation>
    <scope>NUCLEOTIDE SEQUENCE [LARGE SCALE GENOMIC DNA]</scope>
    <source>
        <strain evidence="2 3">NOV-71</strain>
    </source>
</reference>
<evidence type="ECO:0000313" key="3">
    <source>
        <dbReference type="Proteomes" id="UP000441208"/>
    </source>
</evidence>
<name>A0A6A3S5X9_9STRA</name>
<keyword evidence="1" id="KW-1133">Transmembrane helix</keyword>
<organism evidence="2 3">
    <name type="scientific">Phytophthora fragariae</name>
    <dbReference type="NCBI Taxonomy" id="53985"/>
    <lineage>
        <taxon>Eukaryota</taxon>
        <taxon>Sar</taxon>
        <taxon>Stramenopiles</taxon>
        <taxon>Oomycota</taxon>
        <taxon>Peronosporomycetes</taxon>
        <taxon>Peronosporales</taxon>
        <taxon>Peronosporaceae</taxon>
        <taxon>Phytophthora</taxon>
    </lineage>
</organism>
<keyword evidence="1" id="KW-0812">Transmembrane</keyword>
<protein>
    <submittedName>
        <fullName evidence="2">Uncharacterized protein</fullName>
    </submittedName>
</protein>
<gene>
    <name evidence="2" type="ORF">PF007_g11992</name>
</gene>
<proteinExistence type="predicted"/>